<organism evidence="2 3">
    <name type="scientific">Dorcoceras hygrometricum</name>
    <dbReference type="NCBI Taxonomy" id="472368"/>
    <lineage>
        <taxon>Eukaryota</taxon>
        <taxon>Viridiplantae</taxon>
        <taxon>Streptophyta</taxon>
        <taxon>Embryophyta</taxon>
        <taxon>Tracheophyta</taxon>
        <taxon>Spermatophyta</taxon>
        <taxon>Magnoliopsida</taxon>
        <taxon>eudicotyledons</taxon>
        <taxon>Gunneridae</taxon>
        <taxon>Pentapetalae</taxon>
        <taxon>asterids</taxon>
        <taxon>lamiids</taxon>
        <taxon>Lamiales</taxon>
        <taxon>Gesneriaceae</taxon>
        <taxon>Didymocarpoideae</taxon>
        <taxon>Trichosporeae</taxon>
        <taxon>Loxocarpinae</taxon>
        <taxon>Dorcoceras</taxon>
    </lineage>
</organism>
<dbReference type="AlphaFoldDB" id="A0A2Z7D212"/>
<sequence>MREKISNGATNKMPCSKTGKGSWFLDTQKVESPIVQQVLDLHCEFRQNASTGHAQTRSLENNGKPFHGSKVCNDDELVRHMSNLPSFLQKVEREKSVQEKALNFGVLDWKQLEKWKYNERVPTKAYHKASSYSRGYVCMATGPSKVGPCLKKQYSSNGSNPSVVSMGKHPIPYSRFSSPHEKPSTAHISSSCSTKKVRNETHLRKEKFCEGGKTETSDQDYQATQSGCVDRHQNCHQRVENNHISCSETTVIDCPRKDTKKKNAPRMKALSVELEHKLSLPKNDTVNGEVKKSEMNPQYVHVEPLPHDVHIMPSICALPVNSEVHSESSMEPHNMVTFLANEVDIYKGTCPELNPVASVLSEGLDIYKGTCPELNPVASVPSEGRCMISHEKTTRPTFSIKAPRRSVADTAEKPAVKGRRPSPTRWFSFGFGKMNKEISTVPQLTSTYTAAKSGLVTESSSGMNKFGPDKANRGRSSPLRRLLEPLIKYKGSQSTKIVQPPFGPLYSGTSGTPETMEPSQGREYEGVTGKVLLQLTLKNELPFFKLLVENSSSHMLAAVVKRLPSNSRNDHCMIYAFYSVHEPRKKSVTWTQGSQNKICGLDYKIVGQMKISSFYIPKLHAKESSHWAIRECVLYGVDREEDKQAPELASGTEIAAVVLKSSCQNLNDGMLDDDQKPYREKGLPQCVLGATFDVGEDENSISTAVILPGSAHGNPSKGAPSSLINRWRSGGSCDCGGWDVGCRIRVLTGNGKSDIISKKSRSSSAIGHINLFVQDAERKSKPVLNLESFDNGYYSLDLDPSIPFLEAFATCVAFITSQKFSEILDNRSQEKVLEDVTGKNELKTATTFQGQIPAKYVSCPPPSPVGRI</sequence>
<name>A0A2Z7D212_9LAMI</name>
<feature type="region of interest" description="Disordered" evidence="1">
    <location>
        <begin position="177"/>
        <end position="198"/>
    </location>
</feature>
<dbReference type="OrthoDB" id="1898655at2759"/>
<dbReference type="PANTHER" id="PTHR31390:SF12">
    <property type="entry name" value="PUTATIVE (DUF3527)-RELATED"/>
    <property type="match status" value="1"/>
</dbReference>
<keyword evidence="3" id="KW-1185">Reference proteome</keyword>
<evidence type="ECO:0000313" key="3">
    <source>
        <dbReference type="Proteomes" id="UP000250235"/>
    </source>
</evidence>
<dbReference type="PANTHER" id="PTHR31390">
    <property type="entry name" value="EXPRESSED PROTEIN"/>
    <property type="match status" value="1"/>
</dbReference>
<protein>
    <submittedName>
        <fullName evidence="2">Uncharacterized protein</fullName>
    </submittedName>
</protein>
<evidence type="ECO:0000313" key="2">
    <source>
        <dbReference type="EMBL" id="KZV53413.1"/>
    </source>
</evidence>
<evidence type="ECO:0000256" key="1">
    <source>
        <dbReference type="SAM" id="MobiDB-lite"/>
    </source>
</evidence>
<dbReference type="Pfam" id="PF12043">
    <property type="entry name" value="DUF3527"/>
    <property type="match status" value="2"/>
</dbReference>
<accession>A0A2Z7D212</accession>
<dbReference type="EMBL" id="KQ990516">
    <property type="protein sequence ID" value="KZV53413.1"/>
    <property type="molecule type" value="Genomic_DNA"/>
</dbReference>
<dbReference type="Proteomes" id="UP000250235">
    <property type="component" value="Unassembled WGS sequence"/>
</dbReference>
<dbReference type="InterPro" id="IPR021916">
    <property type="entry name" value="DUF3527"/>
</dbReference>
<feature type="region of interest" description="Disordered" evidence="1">
    <location>
        <begin position="500"/>
        <end position="521"/>
    </location>
</feature>
<proteinExistence type="predicted"/>
<reference evidence="2 3" key="1">
    <citation type="journal article" date="2015" name="Proc. Natl. Acad. Sci. U.S.A.">
        <title>The resurrection genome of Boea hygrometrica: A blueprint for survival of dehydration.</title>
        <authorList>
            <person name="Xiao L."/>
            <person name="Yang G."/>
            <person name="Zhang L."/>
            <person name="Yang X."/>
            <person name="Zhao S."/>
            <person name="Ji Z."/>
            <person name="Zhou Q."/>
            <person name="Hu M."/>
            <person name="Wang Y."/>
            <person name="Chen M."/>
            <person name="Xu Y."/>
            <person name="Jin H."/>
            <person name="Xiao X."/>
            <person name="Hu G."/>
            <person name="Bao F."/>
            <person name="Hu Y."/>
            <person name="Wan P."/>
            <person name="Li L."/>
            <person name="Deng X."/>
            <person name="Kuang T."/>
            <person name="Xiang C."/>
            <person name="Zhu J.K."/>
            <person name="Oliver M.J."/>
            <person name="He Y."/>
        </authorList>
    </citation>
    <scope>NUCLEOTIDE SEQUENCE [LARGE SCALE GENOMIC DNA]</scope>
    <source>
        <strain evidence="3">cv. XS01</strain>
    </source>
</reference>
<gene>
    <name evidence="2" type="ORF">F511_10199</name>
</gene>